<dbReference type="EMBL" id="JH168589">
    <property type="protein sequence ID" value="EHB04560.1"/>
    <property type="molecule type" value="Genomic_DNA"/>
</dbReference>
<sequence>MIIYWDLISHDEMFSDIYKIREIVCGLCLEVEGKMVRRTEGNTDDPLIGGKASG</sequence>
<dbReference type="InterPro" id="IPR034737">
    <property type="entry name" value="TCTP"/>
</dbReference>
<dbReference type="InterPro" id="IPR011057">
    <property type="entry name" value="Mss4-like_sf"/>
</dbReference>
<reference evidence="6 7" key="1">
    <citation type="journal article" date="2011" name="Nature">
        <title>Genome sequencing reveals insights into physiology and longevity of the naked mole rat.</title>
        <authorList>
            <person name="Kim E.B."/>
            <person name="Fang X."/>
            <person name="Fushan A.A."/>
            <person name="Huang Z."/>
            <person name="Lobanov A.V."/>
            <person name="Han L."/>
            <person name="Marino S.M."/>
            <person name="Sun X."/>
            <person name="Turanov A.A."/>
            <person name="Yang P."/>
            <person name="Yim S.H."/>
            <person name="Zhao X."/>
            <person name="Kasaikina M.V."/>
            <person name="Stoletzki N."/>
            <person name="Peng C."/>
            <person name="Polak P."/>
            <person name="Xiong Z."/>
            <person name="Kiezun A."/>
            <person name="Zhu Y."/>
            <person name="Chen Y."/>
            <person name="Kryukov G.V."/>
            <person name="Zhang Q."/>
            <person name="Peshkin L."/>
            <person name="Yang L."/>
            <person name="Bronson R.T."/>
            <person name="Buffenstein R."/>
            <person name="Wang B."/>
            <person name="Han C."/>
            <person name="Li Q."/>
            <person name="Chen L."/>
            <person name="Zhao W."/>
            <person name="Sunyaev S.R."/>
            <person name="Park T.J."/>
            <person name="Zhang G."/>
            <person name="Wang J."/>
            <person name="Gladyshev V.N."/>
        </authorList>
    </citation>
    <scope>NUCLEOTIDE SEQUENCE [LARGE SCALE GENOMIC DNA]</scope>
</reference>
<evidence type="ECO:0000313" key="6">
    <source>
        <dbReference type="EMBL" id="EHB04560.1"/>
    </source>
</evidence>
<dbReference type="PANTHER" id="PTHR11991:SF0">
    <property type="entry name" value="TRANSLATIONALLY-CONTROLLED TUMOR PROTEIN"/>
    <property type="match status" value="1"/>
</dbReference>
<dbReference type="OMA" id="YQIWEIA"/>
<dbReference type="InterPro" id="IPR018105">
    <property type="entry name" value="Translational_control_tumour_p"/>
</dbReference>
<dbReference type="GO" id="GO:0005737">
    <property type="term" value="C:cytoplasm"/>
    <property type="evidence" value="ECO:0007669"/>
    <property type="project" value="TreeGrafter"/>
</dbReference>
<organism evidence="6 7">
    <name type="scientific">Heterocephalus glaber</name>
    <name type="common">Naked mole rat</name>
    <dbReference type="NCBI Taxonomy" id="10181"/>
    <lineage>
        <taxon>Eukaryota</taxon>
        <taxon>Metazoa</taxon>
        <taxon>Chordata</taxon>
        <taxon>Craniata</taxon>
        <taxon>Vertebrata</taxon>
        <taxon>Euteleostomi</taxon>
        <taxon>Mammalia</taxon>
        <taxon>Eutheria</taxon>
        <taxon>Euarchontoglires</taxon>
        <taxon>Glires</taxon>
        <taxon>Rodentia</taxon>
        <taxon>Hystricomorpha</taxon>
        <taxon>Bathyergidae</taxon>
        <taxon>Heterocephalus</taxon>
    </lineage>
</organism>
<evidence type="ECO:0000256" key="4">
    <source>
        <dbReference type="PROSITE-ProRule" id="PRU01133"/>
    </source>
</evidence>
<dbReference type="PROSITE" id="PS51797">
    <property type="entry name" value="TCTP_3"/>
    <property type="match status" value="1"/>
</dbReference>
<dbReference type="PANTHER" id="PTHR11991">
    <property type="entry name" value="TRANSLATIONALLY CONTROLLED TUMOR PROTEIN-RELATED"/>
    <property type="match status" value="1"/>
</dbReference>
<dbReference type="InParanoid" id="G5B5M0"/>
<evidence type="ECO:0000256" key="2">
    <source>
        <dbReference type="ARBA" id="ARBA00046053"/>
    </source>
</evidence>
<comment type="subunit">
    <text evidence="3">Homodimer. Interacts with STEAP3. Interacts with TSC22D1; interaction results in the destabilization of TSC22D1 protein.</text>
</comment>
<accession>G5B5M0</accession>
<proteinExistence type="inferred from homology"/>
<evidence type="ECO:0000259" key="5">
    <source>
        <dbReference type="PROSITE" id="PS51797"/>
    </source>
</evidence>
<dbReference type="PRINTS" id="PR01653">
    <property type="entry name" value="TCTPROTEIN"/>
</dbReference>
<name>G5B5M0_HETGA</name>
<gene>
    <name evidence="6" type="ORF">GW7_11497</name>
</gene>
<feature type="domain" description="TCTP" evidence="5">
    <location>
        <begin position="1"/>
        <end position="54"/>
    </location>
</feature>
<dbReference type="GO" id="GO:0005509">
    <property type="term" value="F:calcium ion binding"/>
    <property type="evidence" value="ECO:0007669"/>
    <property type="project" value="TreeGrafter"/>
</dbReference>
<dbReference type="SUPFAM" id="SSF51316">
    <property type="entry name" value="Mss4-like"/>
    <property type="match status" value="1"/>
</dbReference>
<comment type="similarity">
    <text evidence="4">Belongs to the TCTP family.</text>
</comment>
<dbReference type="InterPro" id="IPR011323">
    <property type="entry name" value="Mss4/transl-control_tumour"/>
</dbReference>
<dbReference type="STRING" id="10181.G5B5M0"/>
<protein>
    <recommendedName>
        <fullName evidence="1">Translationally-controlled tumor protein</fullName>
    </recommendedName>
</protein>
<dbReference type="Gene3D" id="2.170.150.10">
    <property type="entry name" value="Metal Binding Protein, Guanine Nucleotide Exchange Factor, Chain A"/>
    <property type="match status" value="1"/>
</dbReference>
<comment type="function">
    <text evidence="2">Involved in calcium binding and microtubule stabilization. Acts as a negative regulator of TSC22D1-mediated apoptosis, via interaction with and destabilization of TSC22D1 protein.</text>
</comment>
<dbReference type="Proteomes" id="UP000006813">
    <property type="component" value="Unassembled WGS sequence"/>
</dbReference>
<evidence type="ECO:0000256" key="1">
    <source>
        <dbReference type="ARBA" id="ARBA00040832"/>
    </source>
</evidence>
<evidence type="ECO:0000256" key="3">
    <source>
        <dbReference type="ARBA" id="ARBA00047116"/>
    </source>
</evidence>
<evidence type="ECO:0000313" key="7">
    <source>
        <dbReference type="Proteomes" id="UP000006813"/>
    </source>
</evidence>
<dbReference type="AlphaFoldDB" id="G5B5M0"/>
<dbReference type="Pfam" id="PF00838">
    <property type="entry name" value="TCTP"/>
    <property type="match status" value="1"/>
</dbReference>